<evidence type="ECO:0000313" key="3">
    <source>
        <dbReference type="Proteomes" id="UP000237144"/>
    </source>
</evidence>
<dbReference type="Proteomes" id="UP000237144">
    <property type="component" value="Unassembled WGS sequence"/>
</dbReference>
<comment type="caution">
    <text evidence="2">The sequence shown here is derived from an EMBL/GenBank/DDBJ whole genome shotgun (WGS) entry which is preliminary data.</text>
</comment>
<feature type="region of interest" description="Disordered" evidence="1">
    <location>
        <begin position="78"/>
        <end position="206"/>
    </location>
</feature>
<dbReference type="AlphaFoldDB" id="A0A2S5B912"/>
<gene>
    <name evidence="2" type="ORF">BMF94_3589</name>
</gene>
<dbReference type="OrthoDB" id="2537073at2759"/>
<feature type="compositionally biased region" description="Low complexity" evidence="1">
    <location>
        <begin position="28"/>
        <end position="44"/>
    </location>
</feature>
<feature type="compositionally biased region" description="Low complexity" evidence="1">
    <location>
        <begin position="78"/>
        <end position="97"/>
    </location>
</feature>
<proteinExistence type="predicted"/>
<feature type="compositionally biased region" description="Low complexity" evidence="1">
    <location>
        <begin position="158"/>
        <end position="169"/>
    </location>
</feature>
<evidence type="ECO:0000256" key="1">
    <source>
        <dbReference type="SAM" id="MobiDB-lite"/>
    </source>
</evidence>
<reference evidence="2 3" key="1">
    <citation type="journal article" date="2018" name="Front. Microbiol.">
        <title>Prospects for Fungal Bioremediation of Acidic Radioactive Waste Sites: Characterization and Genome Sequence of Rhodotorula taiwanensis MD1149.</title>
        <authorList>
            <person name="Tkavc R."/>
            <person name="Matrosova V.Y."/>
            <person name="Grichenko O.E."/>
            <person name="Gostincar C."/>
            <person name="Volpe R.P."/>
            <person name="Klimenkova P."/>
            <person name="Gaidamakova E.K."/>
            <person name="Zhou C.E."/>
            <person name="Stewart B.J."/>
            <person name="Lyman M.G."/>
            <person name="Malfatti S.A."/>
            <person name="Rubinfeld B."/>
            <person name="Courtot M."/>
            <person name="Singh J."/>
            <person name="Dalgard C.L."/>
            <person name="Hamilton T."/>
            <person name="Frey K.G."/>
            <person name="Gunde-Cimerman N."/>
            <person name="Dugan L."/>
            <person name="Daly M.J."/>
        </authorList>
    </citation>
    <scope>NUCLEOTIDE SEQUENCE [LARGE SCALE GENOMIC DNA]</scope>
    <source>
        <strain evidence="2 3">MD1149</strain>
    </source>
</reference>
<feature type="compositionally biased region" description="Low complexity" evidence="1">
    <location>
        <begin position="177"/>
        <end position="194"/>
    </location>
</feature>
<organism evidence="2 3">
    <name type="scientific">Rhodotorula taiwanensis</name>
    <dbReference type="NCBI Taxonomy" id="741276"/>
    <lineage>
        <taxon>Eukaryota</taxon>
        <taxon>Fungi</taxon>
        <taxon>Dikarya</taxon>
        <taxon>Basidiomycota</taxon>
        <taxon>Pucciniomycotina</taxon>
        <taxon>Microbotryomycetes</taxon>
        <taxon>Sporidiobolales</taxon>
        <taxon>Sporidiobolaceae</taxon>
        <taxon>Rhodotorula</taxon>
    </lineage>
</organism>
<evidence type="ECO:0000313" key="2">
    <source>
        <dbReference type="EMBL" id="POY73255.1"/>
    </source>
</evidence>
<keyword evidence="3" id="KW-1185">Reference proteome</keyword>
<name>A0A2S5B912_9BASI</name>
<feature type="region of interest" description="Disordered" evidence="1">
    <location>
        <begin position="28"/>
        <end position="66"/>
    </location>
</feature>
<accession>A0A2S5B912</accession>
<protein>
    <submittedName>
        <fullName evidence="2">Uncharacterized protein</fullName>
    </submittedName>
</protein>
<sequence>MLVARSPSSPSSGSPFFARDYALIASTASAAGSSPRSSSPTAGADQTQRRPEIPRRPSALRNRSSDHILVHAKLRFGSSDSGAQAAGNAASGVTAAADQPQGDPPSSSGQHVQSEEGSAKPARSARRGSMSVGSDVLRGSPALCGDFTLSPPALQRRPSLAPLTPASPSGEEGRQRSLSTSSSGSGVSAGGSLLARRRSSRSAARPDVLAPLMTDLALADLPKLDDTVRPEVIGVSSYADIPASETTSPVDMTVKTASTRPSLVECSFRSTREKVSTPFPKGREEWIEAADVSADEAEAVAA</sequence>
<dbReference type="EMBL" id="PJQD01000038">
    <property type="protein sequence ID" value="POY73255.1"/>
    <property type="molecule type" value="Genomic_DNA"/>
</dbReference>